<keyword evidence="1" id="KW-0812">Transmembrane</keyword>
<evidence type="ECO:0000259" key="2">
    <source>
        <dbReference type="Pfam" id="PF07530"/>
    </source>
</evidence>
<dbReference type="EMBL" id="GGMR01017028">
    <property type="protein sequence ID" value="MBY29647.1"/>
    <property type="molecule type" value="Transcribed_RNA"/>
</dbReference>
<dbReference type="Pfam" id="PF07530">
    <property type="entry name" value="PRE_C2HC"/>
    <property type="match status" value="1"/>
</dbReference>
<keyword evidence="1" id="KW-1133">Transmembrane helix</keyword>
<gene>
    <name evidence="3" type="ORF">g.135951</name>
</gene>
<evidence type="ECO:0000313" key="3">
    <source>
        <dbReference type="EMBL" id="MBY29647.1"/>
    </source>
</evidence>
<protein>
    <submittedName>
        <fullName evidence="3">Nucleic-acid-binding protein</fullName>
    </submittedName>
</protein>
<feature type="transmembrane region" description="Helical" evidence="1">
    <location>
        <begin position="28"/>
        <end position="49"/>
    </location>
</feature>
<sequence length="246" mass="27334">MSKKNASSVSNAVKCTRASIEICSSLRYLFAVYLYGFVYSHYLALIMSFQSNGNGSKNTNKRNLSSSSLSPTTVENNSKFFCTPNRFSTLAKDVDADNNSSTNIGQNHKSSVTPNPPPVYIKNVSNISTFTSGLLSILKSSDFICKSTPSHLIVRTNFREHYNLLVEHLTESNVSFHTYQPKAIHPLRVVIRNLHPTTSHEDIIAGLSDLGHHVSNVHNIKRFSDKTPLPLFFVDIKTDTNNPGNL</sequence>
<feature type="domain" description="Pre-C2HC" evidence="2">
    <location>
        <begin position="200"/>
        <end position="242"/>
    </location>
</feature>
<evidence type="ECO:0000256" key="1">
    <source>
        <dbReference type="SAM" id="Phobius"/>
    </source>
</evidence>
<name>A0A2S2PJR9_SCHGA</name>
<dbReference type="AlphaFoldDB" id="A0A2S2PJR9"/>
<organism evidence="3">
    <name type="scientific">Schizaphis graminum</name>
    <name type="common">Green bug aphid</name>
    <dbReference type="NCBI Taxonomy" id="13262"/>
    <lineage>
        <taxon>Eukaryota</taxon>
        <taxon>Metazoa</taxon>
        <taxon>Ecdysozoa</taxon>
        <taxon>Arthropoda</taxon>
        <taxon>Hexapoda</taxon>
        <taxon>Insecta</taxon>
        <taxon>Pterygota</taxon>
        <taxon>Neoptera</taxon>
        <taxon>Paraneoptera</taxon>
        <taxon>Hemiptera</taxon>
        <taxon>Sternorrhyncha</taxon>
        <taxon>Aphidomorpha</taxon>
        <taxon>Aphidoidea</taxon>
        <taxon>Aphididae</taxon>
        <taxon>Aphidini</taxon>
        <taxon>Schizaphis</taxon>
    </lineage>
</organism>
<accession>A0A2S2PJR9</accession>
<dbReference type="InterPro" id="IPR006579">
    <property type="entry name" value="Pre_C2HC_dom"/>
</dbReference>
<keyword evidence="1" id="KW-0472">Membrane</keyword>
<reference evidence="3" key="1">
    <citation type="submission" date="2018-04" db="EMBL/GenBank/DDBJ databases">
        <title>Transcriptome of Schizaphis graminum biotype I.</title>
        <authorList>
            <person name="Scully E.D."/>
            <person name="Geib S.M."/>
            <person name="Palmer N.A."/>
            <person name="Koch K."/>
            <person name="Bradshaw J."/>
            <person name="Heng-Moss T."/>
            <person name="Sarath G."/>
        </authorList>
    </citation>
    <scope>NUCLEOTIDE SEQUENCE</scope>
</reference>
<proteinExistence type="predicted"/>